<evidence type="ECO:0000313" key="2">
    <source>
        <dbReference type="Proteomes" id="UP001219525"/>
    </source>
</evidence>
<gene>
    <name evidence="1" type="ORF">GGX14DRAFT_401271</name>
</gene>
<dbReference type="EMBL" id="JARJCW010000067">
    <property type="protein sequence ID" value="KAJ7199669.1"/>
    <property type="molecule type" value="Genomic_DNA"/>
</dbReference>
<keyword evidence="2" id="KW-1185">Reference proteome</keyword>
<evidence type="ECO:0000313" key="1">
    <source>
        <dbReference type="EMBL" id="KAJ7199669.1"/>
    </source>
</evidence>
<proteinExistence type="predicted"/>
<dbReference type="Proteomes" id="UP001219525">
    <property type="component" value="Unassembled WGS sequence"/>
</dbReference>
<dbReference type="AlphaFoldDB" id="A0AAD6V1C6"/>
<protein>
    <submittedName>
        <fullName evidence="1">Uncharacterized protein</fullName>
    </submittedName>
</protein>
<accession>A0AAD6V1C6</accession>
<reference evidence="1" key="1">
    <citation type="submission" date="2023-03" db="EMBL/GenBank/DDBJ databases">
        <title>Massive genome expansion in bonnet fungi (Mycena s.s.) driven by repeated elements and novel gene families across ecological guilds.</title>
        <authorList>
            <consortium name="Lawrence Berkeley National Laboratory"/>
            <person name="Harder C.B."/>
            <person name="Miyauchi S."/>
            <person name="Viragh M."/>
            <person name="Kuo A."/>
            <person name="Thoen E."/>
            <person name="Andreopoulos B."/>
            <person name="Lu D."/>
            <person name="Skrede I."/>
            <person name="Drula E."/>
            <person name="Henrissat B."/>
            <person name="Morin E."/>
            <person name="Kohler A."/>
            <person name="Barry K."/>
            <person name="LaButti K."/>
            <person name="Morin E."/>
            <person name="Salamov A."/>
            <person name="Lipzen A."/>
            <person name="Mereny Z."/>
            <person name="Hegedus B."/>
            <person name="Baldrian P."/>
            <person name="Stursova M."/>
            <person name="Weitz H."/>
            <person name="Taylor A."/>
            <person name="Grigoriev I.V."/>
            <person name="Nagy L.G."/>
            <person name="Martin F."/>
            <person name="Kauserud H."/>
        </authorList>
    </citation>
    <scope>NUCLEOTIDE SEQUENCE</scope>
    <source>
        <strain evidence="1">9144</strain>
    </source>
</reference>
<name>A0AAD6V1C6_9AGAR</name>
<sequence>MKNHILELNTVECNVIEALHHIAAAVKSFTHFMRNPILALLACDITAEQRNDGKKQRPSASEHHGGLVVTWGLAIEQGVMALIYLTTPIYKHFAALDCVWRLCAQPGGRDERFAIEITDLADRVNKDK</sequence>
<organism evidence="1 2">
    <name type="scientific">Mycena pura</name>
    <dbReference type="NCBI Taxonomy" id="153505"/>
    <lineage>
        <taxon>Eukaryota</taxon>
        <taxon>Fungi</taxon>
        <taxon>Dikarya</taxon>
        <taxon>Basidiomycota</taxon>
        <taxon>Agaricomycotina</taxon>
        <taxon>Agaricomycetes</taxon>
        <taxon>Agaricomycetidae</taxon>
        <taxon>Agaricales</taxon>
        <taxon>Marasmiineae</taxon>
        <taxon>Mycenaceae</taxon>
        <taxon>Mycena</taxon>
    </lineage>
</organism>
<comment type="caution">
    <text evidence="1">The sequence shown here is derived from an EMBL/GenBank/DDBJ whole genome shotgun (WGS) entry which is preliminary data.</text>
</comment>